<protein>
    <recommendedName>
        <fullName evidence="5">ATP synthase F0 subunit 8</fullName>
    </recommendedName>
</protein>
<keyword evidence="1" id="KW-0812">Transmembrane</keyword>
<accession>A0A8T1NB25</accession>
<evidence type="ECO:0000313" key="4">
    <source>
        <dbReference type="Proteomes" id="UP000811609"/>
    </source>
</evidence>
<name>A0A8T1NB25_CARIL</name>
<dbReference type="EMBL" id="CM031823">
    <property type="protein sequence ID" value="KAG6626167.1"/>
    <property type="molecule type" value="Genomic_DNA"/>
</dbReference>
<comment type="caution">
    <text evidence="3">The sequence shown here is derived from an EMBL/GenBank/DDBJ whole genome shotgun (WGS) entry which is preliminary data.</text>
</comment>
<evidence type="ECO:0000256" key="2">
    <source>
        <dbReference type="SAM" id="SignalP"/>
    </source>
</evidence>
<keyword evidence="1" id="KW-0472">Membrane</keyword>
<dbReference type="Proteomes" id="UP000811609">
    <property type="component" value="Chromosome 15"/>
</dbReference>
<feature type="signal peptide" evidence="2">
    <location>
        <begin position="1"/>
        <end position="22"/>
    </location>
</feature>
<keyword evidence="2" id="KW-0732">Signal</keyword>
<evidence type="ECO:0000313" key="3">
    <source>
        <dbReference type="EMBL" id="KAG6626167.1"/>
    </source>
</evidence>
<sequence length="64" mass="7207">MPFCSLSLLLLLLLMTMSMLSPRRPMEENGGGTADPSSIKFSMLTLSIVWLSVHLWLVWVIDLN</sequence>
<keyword evidence="4" id="KW-1185">Reference proteome</keyword>
<dbReference type="AlphaFoldDB" id="A0A8T1NB25"/>
<gene>
    <name evidence="3" type="ORF">CIPAW_15G029300</name>
</gene>
<keyword evidence="1" id="KW-1133">Transmembrane helix</keyword>
<feature type="chain" id="PRO_5035734232" description="ATP synthase F0 subunit 8" evidence="2">
    <location>
        <begin position="23"/>
        <end position="64"/>
    </location>
</feature>
<reference evidence="3" key="1">
    <citation type="submission" date="2020-12" db="EMBL/GenBank/DDBJ databases">
        <title>WGS assembly of Carya illinoinensis cv. Pawnee.</title>
        <authorList>
            <person name="Platts A."/>
            <person name="Shu S."/>
            <person name="Wright S."/>
            <person name="Barry K."/>
            <person name="Edger P."/>
            <person name="Pires J.C."/>
            <person name="Schmutz J."/>
        </authorList>
    </citation>
    <scope>NUCLEOTIDE SEQUENCE</scope>
    <source>
        <tissue evidence="3">Leaf</tissue>
    </source>
</reference>
<proteinExistence type="predicted"/>
<evidence type="ECO:0008006" key="5">
    <source>
        <dbReference type="Google" id="ProtNLM"/>
    </source>
</evidence>
<feature type="transmembrane region" description="Helical" evidence="1">
    <location>
        <begin position="39"/>
        <end position="61"/>
    </location>
</feature>
<evidence type="ECO:0000256" key="1">
    <source>
        <dbReference type="SAM" id="Phobius"/>
    </source>
</evidence>
<organism evidence="3 4">
    <name type="scientific">Carya illinoinensis</name>
    <name type="common">Pecan</name>
    <dbReference type="NCBI Taxonomy" id="32201"/>
    <lineage>
        <taxon>Eukaryota</taxon>
        <taxon>Viridiplantae</taxon>
        <taxon>Streptophyta</taxon>
        <taxon>Embryophyta</taxon>
        <taxon>Tracheophyta</taxon>
        <taxon>Spermatophyta</taxon>
        <taxon>Magnoliopsida</taxon>
        <taxon>eudicotyledons</taxon>
        <taxon>Gunneridae</taxon>
        <taxon>Pentapetalae</taxon>
        <taxon>rosids</taxon>
        <taxon>fabids</taxon>
        <taxon>Fagales</taxon>
        <taxon>Juglandaceae</taxon>
        <taxon>Carya</taxon>
    </lineage>
</organism>